<dbReference type="EMBL" id="JBJLSN010000033">
    <property type="protein sequence ID" value="MFL7903529.1"/>
    <property type="molecule type" value="Genomic_DNA"/>
</dbReference>
<dbReference type="InterPro" id="IPR017871">
    <property type="entry name" value="ABC_transporter-like_CS"/>
</dbReference>
<geneLocation type="plasmid" evidence="8">
    <name>p2unnamed</name>
</geneLocation>
<keyword evidence="12" id="KW-1185">Reference proteome</keyword>
<dbReference type="OrthoDB" id="9775250at2"/>
<dbReference type="KEGG" id="aare:D3093_31150"/>
<dbReference type="InterPro" id="IPR027417">
    <property type="entry name" value="P-loop_NTPase"/>
</dbReference>
<dbReference type="Proteomes" id="UP000298595">
    <property type="component" value="Plasmid p4"/>
</dbReference>
<dbReference type="Gene3D" id="3.40.50.300">
    <property type="entry name" value="P-loop containing nucleotide triphosphate hydrolases"/>
    <property type="match status" value="1"/>
</dbReference>
<evidence type="ECO:0000313" key="7">
    <source>
        <dbReference type="EMBL" id="MFL7903529.1"/>
    </source>
</evidence>
<dbReference type="GO" id="GO:0016887">
    <property type="term" value="F:ATP hydrolysis activity"/>
    <property type="evidence" value="ECO:0007669"/>
    <property type="project" value="InterPro"/>
</dbReference>
<dbReference type="RefSeq" id="WP_051658670.1">
    <property type="nucleotide sequence ID" value="NZ_CP007796.1"/>
</dbReference>
<proteinExistence type="inferred from homology"/>
<dbReference type="SUPFAM" id="SSF52540">
    <property type="entry name" value="P-loop containing nucleoside triphosphate hydrolases"/>
    <property type="match status" value="1"/>
</dbReference>
<dbReference type="EMBL" id="POWG01000004">
    <property type="protein sequence ID" value="PNQ99766.1"/>
    <property type="molecule type" value="Genomic_DNA"/>
</dbReference>
<evidence type="ECO:0000256" key="2">
    <source>
        <dbReference type="ARBA" id="ARBA00022448"/>
    </source>
</evidence>
<evidence type="ECO:0000256" key="5">
    <source>
        <dbReference type="ARBA" id="ARBA00022970"/>
    </source>
</evidence>
<dbReference type="SMART" id="SM00382">
    <property type="entry name" value="AAA"/>
    <property type="match status" value="1"/>
</dbReference>
<dbReference type="PANTHER" id="PTHR43820">
    <property type="entry name" value="HIGH-AFFINITY BRANCHED-CHAIN AMINO ACID TRANSPORT ATP-BINDING PROTEIN LIVF"/>
    <property type="match status" value="1"/>
</dbReference>
<geneLocation type="plasmid" evidence="9 11">
    <name>p4</name>
</geneLocation>
<evidence type="ECO:0000313" key="8">
    <source>
        <dbReference type="EMBL" id="PNQ99766.1"/>
    </source>
</evidence>
<dbReference type="GO" id="GO:0015658">
    <property type="term" value="F:branched-chain amino acid transmembrane transporter activity"/>
    <property type="evidence" value="ECO:0007669"/>
    <property type="project" value="TreeGrafter"/>
</dbReference>
<keyword evidence="3" id="KW-0547">Nucleotide-binding</keyword>
<dbReference type="AlphaFoldDB" id="A0A2K1G4U3"/>
<dbReference type="EMBL" id="CP032325">
    <property type="protein sequence ID" value="QCN99712.1"/>
    <property type="molecule type" value="Genomic_DNA"/>
</dbReference>
<keyword evidence="2" id="KW-0813">Transport</keyword>
<evidence type="ECO:0000259" key="6">
    <source>
        <dbReference type="PROSITE" id="PS50893"/>
    </source>
</evidence>
<dbReference type="Proteomes" id="UP000236268">
    <property type="component" value="Unassembled WGS sequence"/>
</dbReference>
<gene>
    <name evidence="7" type="ORF">ACJ41P_20510</name>
    <name evidence="8" type="ORF">C1S70_05165</name>
    <name evidence="9" type="ORF">D3093_31150</name>
</gene>
<evidence type="ECO:0000313" key="10">
    <source>
        <dbReference type="Proteomes" id="UP000236268"/>
    </source>
</evidence>
<reference evidence="9 11" key="2">
    <citation type="submission" date="2018-09" db="EMBL/GenBank/DDBJ databases">
        <title>Whole genome based analysis of evolution and adaptive divergence in Indian and Brazilian strains of Azospirillum brasilense.</title>
        <authorList>
            <person name="Singh C."/>
            <person name="Tripathi A.K."/>
        </authorList>
    </citation>
    <scope>NUCLEOTIDE SEQUENCE [LARGE SCALE GENOMIC DNA]</scope>
    <source>
        <strain evidence="9 11">MTCC4035</strain>
        <plasmid evidence="9 11">p4</plasmid>
    </source>
</reference>
<dbReference type="PROSITE" id="PS00211">
    <property type="entry name" value="ABC_TRANSPORTER_1"/>
    <property type="match status" value="1"/>
</dbReference>
<dbReference type="GO" id="GO:0015807">
    <property type="term" value="P:L-amino acid transport"/>
    <property type="evidence" value="ECO:0007669"/>
    <property type="project" value="TreeGrafter"/>
</dbReference>
<evidence type="ECO:0000256" key="1">
    <source>
        <dbReference type="ARBA" id="ARBA00005417"/>
    </source>
</evidence>
<accession>A0A2K1G4U3</accession>
<dbReference type="CDD" id="cd03224">
    <property type="entry name" value="ABC_TM1139_LivF_branched"/>
    <property type="match status" value="1"/>
</dbReference>
<evidence type="ECO:0000313" key="9">
    <source>
        <dbReference type="EMBL" id="QCN99712.1"/>
    </source>
</evidence>
<sequence>MTEIHTMPIAEPVLEVRGLSAGYGKRAVVHEVDLTVRAGEIRVLLGHNGAGKTTLVRSVFGLLRPSAGTVRYRGEDITRRRCADNVKAGIALVPQGHGIFRSLTVRENLELGAYTAQDPAEIRANRDAVMDLFPILRERAGQIAGTMSGGQQQMLAMGMALMHRPDVMILDEPSIGLAPNLVQRVMEAIAEVNRALRMAVLMVEQNVVHALPIAQSVTVLRTGRKIYEGPPEPLGDRQYLMTLF</sequence>
<reference evidence="7 12" key="3">
    <citation type="submission" date="2024-11" db="EMBL/GenBank/DDBJ databases">
        <title>Draft genome sequences of two bacteria associated to sugarcane roots in Colombia.</title>
        <authorList>
            <person name="Pardo-Diaz S."/>
            <person name="Masmela-Mendoza J."/>
            <person name="Delgadillo-Duran P."/>
            <person name="Bautista E.J."/>
            <person name="Rojas-Tapias D.F."/>
        </authorList>
    </citation>
    <scope>NUCLEOTIDE SEQUENCE [LARGE SCALE GENOMIC DNA]</scope>
    <source>
        <strain evidence="7 12">Ap18</strain>
    </source>
</reference>
<evidence type="ECO:0000256" key="4">
    <source>
        <dbReference type="ARBA" id="ARBA00022840"/>
    </source>
</evidence>
<evidence type="ECO:0000313" key="12">
    <source>
        <dbReference type="Proteomes" id="UP001628281"/>
    </source>
</evidence>
<dbReference type="InterPro" id="IPR052156">
    <property type="entry name" value="BCAA_Transport_ATP-bd_LivF"/>
</dbReference>
<dbReference type="PROSITE" id="PS50893">
    <property type="entry name" value="ABC_TRANSPORTER_2"/>
    <property type="match status" value="1"/>
</dbReference>
<name>A0A2K1G4U3_9PROT</name>
<dbReference type="GO" id="GO:0005524">
    <property type="term" value="F:ATP binding"/>
    <property type="evidence" value="ECO:0007669"/>
    <property type="project" value="UniProtKB-KW"/>
</dbReference>
<keyword evidence="5" id="KW-0029">Amino-acid transport</keyword>
<organism evidence="8 10">
    <name type="scientific">Azospirillum argentinense</name>
    <dbReference type="NCBI Taxonomy" id="2970906"/>
    <lineage>
        <taxon>Bacteria</taxon>
        <taxon>Pseudomonadati</taxon>
        <taxon>Pseudomonadota</taxon>
        <taxon>Alphaproteobacteria</taxon>
        <taxon>Rhodospirillales</taxon>
        <taxon>Azospirillaceae</taxon>
        <taxon>Azospirillum</taxon>
    </lineage>
</organism>
<dbReference type="Proteomes" id="UP001628281">
    <property type="component" value="Unassembled WGS sequence"/>
</dbReference>
<comment type="similarity">
    <text evidence="1">Belongs to the ABC transporter superfamily.</text>
</comment>
<protein>
    <submittedName>
        <fullName evidence="8">ABC transporter ATP-binding protein</fullName>
    </submittedName>
</protein>
<dbReference type="Pfam" id="PF00005">
    <property type="entry name" value="ABC_tran"/>
    <property type="match status" value="1"/>
</dbReference>
<dbReference type="InterPro" id="IPR003439">
    <property type="entry name" value="ABC_transporter-like_ATP-bd"/>
</dbReference>
<reference evidence="8 10" key="1">
    <citation type="submission" date="2018-01" db="EMBL/GenBank/DDBJ databases">
        <title>Whole genome sequence of Azospirillum brasilense REC3 isolated from strawberry roots.</title>
        <authorList>
            <person name="Fontana C.A."/>
            <person name="Salazar S.M."/>
            <person name="Bassi D."/>
            <person name="Puglisi E."/>
            <person name="Lovaisa N.C."/>
            <person name="Toffoli L.M."/>
            <person name="Pedraza R."/>
            <person name="Cocconcelli P.S."/>
        </authorList>
    </citation>
    <scope>NUCLEOTIDE SEQUENCE [LARGE SCALE GENOMIC DNA]</scope>
    <source>
        <strain evidence="8 10">REC3</strain>
        <plasmid evidence="8">p2unnamed</plasmid>
    </source>
</reference>
<evidence type="ECO:0000313" key="11">
    <source>
        <dbReference type="Proteomes" id="UP000298595"/>
    </source>
</evidence>
<feature type="domain" description="ABC transporter" evidence="6">
    <location>
        <begin position="14"/>
        <end position="244"/>
    </location>
</feature>
<keyword evidence="8" id="KW-0614">Plasmid</keyword>
<dbReference type="InterPro" id="IPR003593">
    <property type="entry name" value="AAA+_ATPase"/>
</dbReference>
<keyword evidence="4 8" id="KW-0067">ATP-binding</keyword>
<dbReference type="PANTHER" id="PTHR43820:SF4">
    <property type="entry name" value="HIGH-AFFINITY BRANCHED-CHAIN AMINO ACID TRANSPORT ATP-BINDING PROTEIN LIVF"/>
    <property type="match status" value="1"/>
</dbReference>
<evidence type="ECO:0000256" key="3">
    <source>
        <dbReference type="ARBA" id="ARBA00022741"/>
    </source>
</evidence>